<keyword evidence="3" id="KW-1185">Reference proteome</keyword>
<comment type="caution">
    <text evidence="2">The sequence shown here is derived from an EMBL/GenBank/DDBJ whole genome shotgun (WGS) entry which is preliminary data.</text>
</comment>
<dbReference type="Pfam" id="PF13302">
    <property type="entry name" value="Acetyltransf_3"/>
    <property type="match status" value="1"/>
</dbReference>
<dbReference type="PANTHER" id="PTHR43610:SF1">
    <property type="entry name" value="N-ACETYLTRANSFERASE DOMAIN-CONTAINING PROTEIN"/>
    <property type="match status" value="1"/>
</dbReference>
<dbReference type="InterPro" id="IPR000182">
    <property type="entry name" value="GNAT_dom"/>
</dbReference>
<dbReference type="InterPro" id="IPR016181">
    <property type="entry name" value="Acyl_CoA_acyltransferase"/>
</dbReference>
<evidence type="ECO:0000313" key="2">
    <source>
        <dbReference type="EMBL" id="GAA1544212.1"/>
    </source>
</evidence>
<evidence type="ECO:0000259" key="1">
    <source>
        <dbReference type="Pfam" id="PF13302"/>
    </source>
</evidence>
<dbReference type="PANTHER" id="PTHR43610">
    <property type="entry name" value="BLL6696 PROTEIN"/>
    <property type="match status" value="1"/>
</dbReference>
<dbReference type="SUPFAM" id="SSF55729">
    <property type="entry name" value="Acyl-CoA N-acyltransferases (Nat)"/>
    <property type="match status" value="1"/>
</dbReference>
<evidence type="ECO:0000313" key="3">
    <source>
        <dbReference type="Proteomes" id="UP001501470"/>
    </source>
</evidence>
<reference evidence="2 3" key="1">
    <citation type="journal article" date="2019" name="Int. J. Syst. Evol. Microbiol.">
        <title>The Global Catalogue of Microorganisms (GCM) 10K type strain sequencing project: providing services to taxonomists for standard genome sequencing and annotation.</title>
        <authorList>
            <consortium name="The Broad Institute Genomics Platform"/>
            <consortium name="The Broad Institute Genome Sequencing Center for Infectious Disease"/>
            <person name="Wu L."/>
            <person name="Ma J."/>
        </authorList>
    </citation>
    <scope>NUCLEOTIDE SEQUENCE [LARGE SCALE GENOMIC DNA]</scope>
    <source>
        <strain evidence="2 3">JCM 15933</strain>
    </source>
</reference>
<organism evidence="2 3">
    <name type="scientific">Dactylosporangium maewongense</name>
    <dbReference type="NCBI Taxonomy" id="634393"/>
    <lineage>
        <taxon>Bacteria</taxon>
        <taxon>Bacillati</taxon>
        <taxon>Actinomycetota</taxon>
        <taxon>Actinomycetes</taxon>
        <taxon>Micromonosporales</taxon>
        <taxon>Micromonosporaceae</taxon>
        <taxon>Dactylosporangium</taxon>
    </lineage>
</organism>
<protein>
    <submittedName>
        <fullName evidence="2">GNAT family protein</fullName>
    </submittedName>
</protein>
<name>A0ABN2BPN1_9ACTN</name>
<dbReference type="Gene3D" id="3.40.630.30">
    <property type="match status" value="1"/>
</dbReference>
<dbReference type="EMBL" id="BAAAQD010000017">
    <property type="protein sequence ID" value="GAA1544212.1"/>
    <property type="molecule type" value="Genomic_DNA"/>
</dbReference>
<dbReference type="Proteomes" id="UP001501470">
    <property type="component" value="Unassembled WGS sequence"/>
</dbReference>
<gene>
    <name evidence="2" type="ORF">GCM10009827_075070</name>
</gene>
<sequence length="207" mass="22624">MGCGVARVLGSVAAMPLAPSSTGLEGRHVRLEPLAESHVPALFGAGGRDDEVWRWLSAPTPRTEAELREIVCGRIKDVDDGKRVAFAVVARDEGTAIGTTNLHSWQRGDGRIEIGGTWFGRRWWRTAANTETKLLTMTYAFDTLGYAAVVWRIRPENVRSQAAITRIGATLSGREPQVDGEPGLLVYTMPRTDWPAAKARLSERLAS</sequence>
<feature type="domain" description="N-acetyltransferase" evidence="1">
    <location>
        <begin position="29"/>
        <end position="169"/>
    </location>
</feature>
<accession>A0ABN2BPN1</accession>
<proteinExistence type="predicted"/>